<name>A0A916L7Q1_MYCTX</name>
<proteinExistence type="predicted"/>
<comment type="caution">
    <text evidence="1">The sequence shown here is derived from an EMBL/GenBank/DDBJ whole genome shotgun (WGS) entry which is preliminary data.</text>
</comment>
<reference evidence="2" key="1">
    <citation type="submission" date="2015-03" db="EMBL/GenBank/DDBJ databases">
        <authorList>
            <consortium name="Pathogen Informatics"/>
        </authorList>
    </citation>
    <scope>NUCLEOTIDE SEQUENCE [LARGE SCALE GENOMIC DNA]</scope>
    <source>
        <strain evidence="2">N09902308</strain>
    </source>
</reference>
<sequence>MQQLATGVVVVQRVFGEVVVILGMRRGGPHEYRPVYDFAHDVQVRRLLQVEHLTTHQHRRLGEPVHGQHPQNRVRLEADVVVHE</sequence>
<protein>
    <submittedName>
        <fullName evidence="1">Uncharacterized protein</fullName>
    </submittedName>
</protein>
<gene>
    <name evidence="1" type="ORF">ERS007739_00249</name>
</gene>
<dbReference type="EMBL" id="CSBK01000061">
    <property type="protein sequence ID" value="COW87486.1"/>
    <property type="molecule type" value="Genomic_DNA"/>
</dbReference>
<organism evidence="1 2">
    <name type="scientific">Mycobacterium tuberculosis</name>
    <dbReference type="NCBI Taxonomy" id="1773"/>
    <lineage>
        <taxon>Bacteria</taxon>
        <taxon>Bacillati</taxon>
        <taxon>Actinomycetota</taxon>
        <taxon>Actinomycetes</taxon>
        <taxon>Mycobacteriales</taxon>
        <taxon>Mycobacteriaceae</taxon>
        <taxon>Mycobacterium</taxon>
        <taxon>Mycobacterium tuberculosis complex</taxon>
    </lineage>
</organism>
<accession>A0A916L7Q1</accession>
<evidence type="ECO:0000313" key="1">
    <source>
        <dbReference type="EMBL" id="COW87486.1"/>
    </source>
</evidence>
<evidence type="ECO:0000313" key="2">
    <source>
        <dbReference type="Proteomes" id="UP000039021"/>
    </source>
</evidence>
<dbReference type="Proteomes" id="UP000039021">
    <property type="component" value="Unassembled WGS sequence"/>
</dbReference>
<dbReference type="AlphaFoldDB" id="A0A916L7Q1"/>